<protein>
    <recommendedName>
        <fullName evidence="5">Glycosyltransferase</fullName>
        <ecNumber evidence="5">2.4.1.-</ecNumber>
    </recommendedName>
</protein>
<dbReference type="FunFam" id="3.40.50.2000:FF:000064">
    <property type="entry name" value="Glycosyltransferase"/>
    <property type="match status" value="1"/>
</dbReference>
<comment type="similarity">
    <text evidence="1 4">Belongs to the UDP-glycosyltransferase family.</text>
</comment>
<keyword evidence="2 4" id="KW-0328">Glycosyltransferase</keyword>
<comment type="caution">
    <text evidence="6">The sequence shown here is derived from an EMBL/GenBank/DDBJ whole genome shotgun (WGS) entry which is preliminary data.</text>
</comment>
<dbReference type="GO" id="GO:0016757">
    <property type="term" value="F:glycosyltransferase activity"/>
    <property type="evidence" value="ECO:0007669"/>
    <property type="project" value="UniProtKB-KW"/>
</dbReference>
<dbReference type="PROSITE" id="PS00375">
    <property type="entry name" value="UDPGT"/>
    <property type="match status" value="1"/>
</dbReference>
<name>A0ABD2UN95_9SOLN</name>
<accession>A0ABD2UN95</accession>
<dbReference type="Proteomes" id="UP001627284">
    <property type="component" value="Unassembled WGS sequence"/>
</dbReference>
<dbReference type="Gene3D" id="3.40.50.2000">
    <property type="entry name" value="Glycogen Phosphorylase B"/>
    <property type="match status" value="2"/>
</dbReference>
<reference evidence="6 7" key="1">
    <citation type="submission" date="2024-05" db="EMBL/GenBank/DDBJ databases">
        <title>De novo assembly of an allotetraploid wild potato.</title>
        <authorList>
            <person name="Hosaka A.J."/>
        </authorList>
    </citation>
    <scope>NUCLEOTIDE SEQUENCE [LARGE SCALE GENOMIC DNA]</scope>
    <source>
        <tissue evidence="6">Young leaves</tissue>
    </source>
</reference>
<keyword evidence="3 4" id="KW-0808">Transferase</keyword>
<evidence type="ECO:0000256" key="1">
    <source>
        <dbReference type="ARBA" id="ARBA00009995"/>
    </source>
</evidence>
<organism evidence="6 7">
    <name type="scientific">Solanum stoloniferum</name>
    <dbReference type="NCBI Taxonomy" id="62892"/>
    <lineage>
        <taxon>Eukaryota</taxon>
        <taxon>Viridiplantae</taxon>
        <taxon>Streptophyta</taxon>
        <taxon>Embryophyta</taxon>
        <taxon>Tracheophyta</taxon>
        <taxon>Spermatophyta</taxon>
        <taxon>Magnoliopsida</taxon>
        <taxon>eudicotyledons</taxon>
        <taxon>Gunneridae</taxon>
        <taxon>Pentapetalae</taxon>
        <taxon>asterids</taxon>
        <taxon>lamiids</taxon>
        <taxon>Solanales</taxon>
        <taxon>Solanaceae</taxon>
        <taxon>Solanoideae</taxon>
        <taxon>Solaneae</taxon>
        <taxon>Solanum</taxon>
    </lineage>
</organism>
<dbReference type="PANTHER" id="PTHR48047:SF107">
    <property type="entry name" value="UDP-GLYCOSYLTRANSFERASE 92A1-LIKE"/>
    <property type="match status" value="1"/>
</dbReference>
<dbReference type="SUPFAM" id="SSF53756">
    <property type="entry name" value="UDP-Glycosyltransferase/glycogen phosphorylase"/>
    <property type="match status" value="2"/>
</dbReference>
<keyword evidence="7" id="KW-1185">Reference proteome</keyword>
<evidence type="ECO:0000256" key="4">
    <source>
        <dbReference type="RuleBase" id="RU003718"/>
    </source>
</evidence>
<dbReference type="CDD" id="cd03784">
    <property type="entry name" value="GT1_Gtf-like"/>
    <property type="match status" value="1"/>
</dbReference>
<evidence type="ECO:0000256" key="5">
    <source>
        <dbReference type="RuleBase" id="RU362057"/>
    </source>
</evidence>
<dbReference type="InterPro" id="IPR035595">
    <property type="entry name" value="UDP_glycos_trans_CS"/>
</dbReference>
<dbReference type="AlphaFoldDB" id="A0ABD2UN95"/>
<proteinExistence type="inferred from homology"/>
<dbReference type="PANTHER" id="PTHR48047">
    <property type="entry name" value="GLYCOSYLTRANSFERASE"/>
    <property type="match status" value="1"/>
</dbReference>
<evidence type="ECO:0000313" key="6">
    <source>
        <dbReference type="EMBL" id="KAL3369402.1"/>
    </source>
</evidence>
<dbReference type="Pfam" id="PF00201">
    <property type="entry name" value="UDPGT"/>
    <property type="match status" value="1"/>
</dbReference>
<gene>
    <name evidence="6" type="ORF">AABB24_009974</name>
</gene>
<feature type="non-terminal residue" evidence="6">
    <location>
        <position position="1"/>
    </location>
</feature>
<dbReference type="EMBL" id="JBJKTR010000005">
    <property type="protein sequence ID" value="KAL3369402.1"/>
    <property type="molecule type" value="Genomic_DNA"/>
</dbReference>
<evidence type="ECO:0000313" key="7">
    <source>
        <dbReference type="Proteomes" id="UP001627284"/>
    </source>
</evidence>
<sequence>FVSSPFHLISFYPKKTHNFLKKNKMSDHPEHIVILPYLALGHMIPFIALAKKIQEKTNYKITIVSTPLNVKYLSSTIAKDSTNSNNISLVSLPYNSSEHGLPPNTENTEGLPLKHMVTIFNSTLSLKEPLQKLILEIIEKDGKPPLCIVSDTFMGFASEVARSCGTFNVSFTTAGAYGTAAYVSLWLNLPHLLAIDGVFKMPGFDDSCCFFSVDQLHPFMKLANGDDPWSKVVKSLLLPSFDSIGFLCNSVEDIEPMGVKAIENLTKLPVWCIGPLLPQCMLKKSEKDSIFESRSGKDPIFESRNGKDPIFESRIGKDSIFESRSGKDSIFEPRSGKDSIFESRSGKDSIFESRSDKISIFESRIGKEHGLSPEECISWLNEHPERSVLYISFGSQNTISTSQMMALAMGLEESERPFIWVVRPPFGFDIKGEFRSEWLPKGFQERVSKSKKGLLVKSWAPQLQILSHSSTGAFLTHCGWNSVLESLSQGVPIISWPLAGEQAFNSKMLMEEMGVCVELTKWYSSDVDKEDVKKVVETVLGESGKGKEMKEKANKIGMCIRDAVKEEGDFKGSSAKSLDDFISTLLCRRNMSS</sequence>
<dbReference type="InterPro" id="IPR002213">
    <property type="entry name" value="UDP_glucos_trans"/>
</dbReference>
<dbReference type="FunFam" id="3.40.50.2000:FF:000103">
    <property type="entry name" value="Glycosyltransferase"/>
    <property type="match status" value="1"/>
</dbReference>
<evidence type="ECO:0000256" key="2">
    <source>
        <dbReference type="ARBA" id="ARBA00022676"/>
    </source>
</evidence>
<evidence type="ECO:0000256" key="3">
    <source>
        <dbReference type="ARBA" id="ARBA00022679"/>
    </source>
</evidence>
<dbReference type="EC" id="2.4.1.-" evidence="5"/>